<feature type="domain" description="YDG" evidence="2">
    <location>
        <begin position="32"/>
        <end position="100"/>
    </location>
</feature>
<dbReference type="Gene3D" id="2.60.40.4070">
    <property type="match status" value="1"/>
</dbReference>
<dbReference type="InterPro" id="IPR025965">
    <property type="entry name" value="FlgD/Vpr_Ig-like"/>
</dbReference>
<comment type="caution">
    <text evidence="3">The sequence shown here is derived from an EMBL/GenBank/DDBJ whole genome shotgun (WGS) entry which is preliminary data.</text>
</comment>
<gene>
    <name evidence="3" type="ORF">E6K81_01230</name>
</gene>
<protein>
    <recommendedName>
        <fullName evidence="5">FlgD Ig-like domain-containing protein</fullName>
    </recommendedName>
</protein>
<reference evidence="3 4" key="1">
    <citation type="journal article" date="2019" name="Nat. Microbiol.">
        <title>Mediterranean grassland soil C-N compound turnover is dependent on rainfall and depth, and is mediated by genomically divergent microorganisms.</title>
        <authorList>
            <person name="Diamond S."/>
            <person name="Andeer P.F."/>
            <person name="Li Z."/>
            <person name="Crits-Christoph A."/>
            <person name="Burstein D."/>
            <person name="Anantharaman K."/>
            <person name="Lane K.R."/>
            <person name="Thomas B.C."/>
            <person name="Pan C."/>
            <person name="Northen T.R."/>
            <person name="Banfield J.F."/>
        </authorList>
    </citation>
    <scope>NUCLEOTIDE SEQUENCE [LARGE SCALE GENOMIC DNA]</scope>
    <source>
        <strain evidence="3">WS_11</strain>
    </source>
</reference>
<feature type="non-terminal residue" evidence="3">
    <location>
        <position position="1"/>
    </location>
</feature>
<dbReference type="Pfam" id="PF13860">
    <property type="entry name" value="FlgD_ig"/>
    <property type="match status" value="1"/>
</dbReference>
<evidence type="ECO:0000313" key="3">
    <source>
        <dbReference type="EMBL" id="TMQ74121.1"/>
    </source>
</evidence>
<evidence type="ECO:0000259" key="2">
    <source>
        <dbReference type="Pfam" id="PF18657"/>
    </source>
</evidence>
<feature type="domain" description="FlgD/Vpr Ig-like" evidence="1">
    <location>
        <begin position="551"/>
        <end position="611"/>
    </location>
</feature>
<organism evidence="3 4">
    <name type="scientific">Eiseniibacteriota bacterium</name>
    <dbReference type="NCBI Taxonomy" id="2212470"/>
    <lineage>
        <taxon>Bacteria</taxon>
        <taxon>Candidatus Eiseniibacteriota</taxon>
    </lineage>
</organism>
<proteinExistence type="predicted"/>
<dbReference type="Proteomes" id="UP000319771">
    <property type="component" value="Unassembled WGS sequence"/>
</dbReference>
<accession>A0A538UDZ7</accession>
<evidence type="ECO:0008006" key="5">
    <source>
        <dbReference type="Google" id="ProtNLM"/>
    </source>
</evidence>
<sequence length="630" mass="64260">TGIGLSGADAGDYTFNTTATAYANITTRDLLVSASATNKAFDGTTAASVTLSDDRVAGDDLTVSDVSATFADPDVATGKPVTVSGISVSGGDAGNYLANTSANATADITAAGTTASFGVGPHPQQYSDPTAFTVTLAPASVGGQAPATTVTFYVGATAVGSTALVVDGDHLSATLSPALLEGPGVHDVSAVFSGTNPNFTVTDPAPDTLTVVAEDARVAYDGGLFATTASAISGAATVSLSATIRDISVITGSGDAAPGDIRNATVSFINRDDNTVIAADLPVALAEPGNSEVGTVSYNWNPDIGASQSEHITVGVVVNGDYARDRADDNVVVSISRPLGLTVDAGGDLMLSNSSGVYAGDPGSLDNFGLRVKYAKRGPLLSGKFSMIVRSAGRDYQVTSNNIAALTVHPGLTATTADFNGHAALTDVTDPGAATVIDADVLLQVSLTDHLDPAAADDIAITCRNRTGTLLFSNDWNGTQTVQQPINEGVLAISTAPQPMTLPIVAEHLLSLVADRDGVGDSSLQGNGTVLPLEYELGGNAPNPFSLSTSVLYRLPEPSVVSLTVYDVTGRVLDRLVDGEVPAGDHHASWSGVDRNGVSRGAGVYYLLMDARSLTGDHTYHARKSMLLVR</sequence>
<name>A0A538UDZ7_UNCEI</name>
<dbReference type="Pfam" id="PF18657">
    <property type="entry name" value="YDG"/>
    <property type="match status" value="1"/>
</dbReference>
<evidence type="ECO:0000259" key="1">
    <source>
        <dbReference type="Pfam" id="PF13860"/>
    </source>
</evidence>
<dbReference type="AlphaFoldDB" id="A0A538UDZ7"/>
<dbReference type="InterPro" id="IPR041248">
    <property type="entry name" value="YDG"/>
</dbReference>
<dbReference type="EMBL" id="VBPB01000013">
    <property type="protein sequence ID" value="TMQ74121.1"/>
    <property type="molecule type" value="Genomic_DNA"/>
</dbReference>
<evidence type="ECO:0000313" key="4">
    <source>
        <dbReference type="Proteomes" id="UP000319771"/>
    </source>
</evidence>